<feature type="compositionally biased region" description="Gly residues" evidence="6">
    <location>
        <begin position="237"/>
        <end position="248"/>
    </location>
</feature>
<sequence>MAAAAAAYRSSPAAFVETADASSQSDDSADESPPPKKRAAKREHPPANLLGHPRCELCKQRKVKCDRGQPACGWCTRNGATCEYKERKKPGLRAGYGRELEARLDKLEAILRRHSEVLHITFDASGNPVSSIPVSMVPPNFQNPATFNSGRPGSVHGSLASGEDRGTPQDHAPASAMFGRVDTAPTPQAEAALFLQKPSASSFSAGPAPPGGMPGRGGSINGMDLSMASPGAMNGSGNSGAYGPGSGPISGISPSHHSQPSPLSTPAAREYYGASAPQGVASGGTTTSSPMMNMAAGGKSHLGSDQDLPPYDLSYALVDLYFKHINTWCPLLQRNPTIEALFGATMTDETNKILLHAIVATTLRFSTDARLTEEKRQRYHDISKNRVLLYGMENSSVKALQAMVILALDFCGSSNGPPGWNIMALITRAVVQLGLAVETNSFSVSPNYTSIYTLRAMILPEPKDFIEEESRRRLFWVIYLLDRYATIATAFEFALDDREIDRTLPCRDDLWARNQKVETRLFHTDHTRGGINEGPGSLGANGFEPEAGGPSGFSGKPENLGAFSYYIEILGILTKIHNFLKQPVDISSLSDVEQWQMRYRELDQTLNSWKVGLPGEYGNMSKLFQPNCAKVVNCGWVMLHITYHTAIIRLHSSSAYPTTRSPIFTPSYSASQRCHSAVENIGQLCEFVVSNNLLPKLGPPFAFSLWVAARLYLVHGSTVEHKLSARVYFFVDTLRAMSRYWPVAGRYCALLQRVLDEHSDSERHGDNVAPNSVQILADMRRTAFDLDLLISRQPRHVAGGNGFFFGAQSFGHYTHDGGGGAATSVAHGAGNSNDGSSSLAGGGAPSGAMGGHLMSRFPSQVPARTPQPNELEYLDVFDFFNVPRLPFGLPTEMNGSGIHIVSGIGGGPPGSTPNPVPNTNNTNNTSTSNMSNSANHRGGNGAGNNNGGDPNSANAAGGTSSNSATGGGGGDGGVAAAENAADNGNSSNNNNNNNNGGAPFGNEFNITDFMIDANRDWLYKQDGTNKYMT</sequence>
<keyword evidence="3" id="KW-0805">Transcription regulation</keyword>
<dbReference type="EMBL" id="CAWUHB010000014">
    <property type="protein sequence ID" value="CAK7217689.1"/>
    <property type="molecule type" value="Genomic_DNA"/>
</dbReference>
<proteinExistence type="predicted"/>
<dbReference type="InterPro" id="IPR007219">
    <property type="entry name" value="XnlR_reg_dom"/>
</dbReference>
<name>A0ABP0BDK8_9PEZI</name>
<keyword evidence="2" id="KW-0479">Metal-binding</keyword>
<protein>
    <recommendedName>
        <fullName evidence="7">Zn(2)-C6 fungal-type domain-containing protein</fullName>
    </recommendedName>
</protein>
<evidence type="ECO:0000259" key="7">
    <source>
        <dbReference type="PROSITE" id="PS50048"/>
    </source>
</evidence>
<dbReference type="SMART" id="SM00066">
    <property type="entry name" value="GAL4"/>
    <property type="match status" value="1"/>
</dbReference>
<feature type="region of interest" description="Disordered" evidence="6">
    <location>
        <begin position="824"/>
        <end position="866"/>
    </location>
</feature>
<evidence type="ECO:0000256" key="1">
    <source>
        <dbReference type="ARBA" id="ARBA00004123"/>
    </source>
</evidence>
<gene>
    <name evidence="8" type="ORF">SCUCBS95973_003230</name>
</gene>
<feature type="domain" description="Zn(2)-C6 fungal-type" evidence="7">
    <location>
        <begin position="54"/>
        <end position="84"/>
    </location>
</feature>
<accession>A0ABP0BDK8</accession>
<dbReference type="Gene3D" id="4.10.240.10">
    <property type="entry name" value="Zn(2)-C6 fungal-type DNA-binding domain"/>
    <property type="match status" value="1"/>
</dbReference>
<dbReference type="Pfam" id="PF00172">
    <property type="entry name" value="Zn_clus"/>
    <property type="match status" value="1"/>
</dbReference>
<feature type="region of interest" description="Disordered" evidence="6">
    <location>
        <begin position="900"/>
        <end position="999"/>
    </location>
</feature>
<dbReference type="PANTHER" id="PTHR47338">
    <property type="entry name" value="ZN(II)2CYS6 TRANSCRIPTION FACTOR (EUROFUNG)-RELATED"/>
    <property type="match status" value="1"/>
</dbReference>
<dbReference type="PROSITE" id="PS50048">
    <property type="entry name" value="ZN2_CY6_FUNGAL_2"/>
    <property type="match status" value="1"/>
</dbReference>
<evidence type="ECO:0000256" key="6">
    <source>
        <dbReference type="SAM" id="MobiDB-lite"/>
    </source>
</evidence>
<feature type="compositionally biased region" description="Low complexity" evidence="6">
    <location>
        <begin position="974"/>
        <end position="999"/>
    </location>
</feature>
<evidence type="ECO:0000313" key="8">
    <source>
        <dbReference type="EMBL" id="CAK7217689.1"/>
    </source>
</evidence>
<feature type="region of interest" description="Disordered" evidence="6">
    <location>
        <begin position="526"/>
        <end position="551"/>
    </location>
</feature>
<keyword evidence="4" id="KW-0804">Transcription</keyword>
<feature type="compositionally biased region" description="Gly residues" evidence="6">
    <location>
        <begin position="840"/>
        <end position="850"/>
    </location>
</feature>
<evidence type="ECO:0000256" key="3">
    <source>
        <dbReference type="ARBA" id="ARBA00023015"/>
    </source>
</evidence>
<organism evidence="8 9">
    <name type="scientific">Sporothrix curviconia</name>
    <dbReference type="NCBI Taxonomy" id="1260050"/>
    <lineage>
        <taxon>Eukaryota</taxon>
        <taxon>Fungi</taxon>
        <taxon>Dikarya</taxon>
        <taxon>Ascomycota</taxon>
        <taxon>Pezizomycotina</taxon>
        <taxon>Sordariomycetes</taxon>
        <taxon>Sordariomycetidae</taxon>
        <taxon>Ophiostomatales</taxon>
        <taxon>Ophiostomataceae</taxon>
        <taxon>Sporothrix</taxon>
    </lineage>
</organism>
<dbReference type="SMART" id="SM00906">
    <property type="entry name" value="Fungal_trans"/>
    <property type="match status" value="1"/>
</dbReference>
<evidence type="ECO:0000256" key="5">
    <source>
        <dbReference type="ARBA" id="ARBA00023242"/>
    </source>
</evidence>
<comment type="caution">
    <text evidence="8">The sequence shown here is derived from an EMBL/GenBank/DDBJ whole genome shotgun (WGS) entry which is preliminary data.</text>
</comment>
<evidence type="ECO:0000256" key="2">
    <source>
        <dbReference type="ARBA" id="ARBA00022723"/>
    </source>
</evidence>
<evidence type="ECO:0000256" key="4">
    <source>
        <dbReference type="ARBA" id="ARBA00023163"/>
    </source>
</evidence>
<dbReference type="InterPro" id="IPR050815">
    <property type="entry name" value="TF_fung"/>
</dbReference>
<dbReference type="Proteomes" id="UP001642405">
    <property type="component" value="Unassembled WGS sequence"/>
</dbReference>
<dbReference type="CDD" id="cd00067">
    <property type="entry name" value="GAL4"/>
    <property type="match status" value="1"/>
</dbReference>
<dbReference type="SUPFAM" id="SSF57701">
    <property type="entry name" value="Zn2/Cys6 DNA-binding domain"/>
    <property type="match status" value="1"/>
</dbReference>
<feature type="compositionally biased region" description="Low complexity" evidence="6">
    <location>
        <begin position="917"/>
        <end position="937"/>
    </location>
</feature>
<comment type="subcellular location">
    <subcellularLocation>
        <location evidence="1">Nucleus</location>
    </subcellularLocation>
</comment>
<evidence type="ECO:0000313" key="9">
    <source>
        <dbReference type="Proteomes" id="UP001642405"/>
    </source>
</evidence>
<keyword evidence="5" id="KW-0539">Nucleus</keyword>
<dbReference type="InterPro" id="IPR036864">
    <property type="entry name" value="Zn2-C6_fun-type_DNA-bd_sf"/>
</dbReference>
<feature type="region of interest" description="Disordered" evidence="6">
    <location>
        <begin position="234"/>
        <end position="267"/>
    </location>
</feature>
<feature type="compositionally biased region" description="Low complexity" evidence="6">
    <location>
        <begin position="826"/>
        <end position="839"/>
    </location>
</feature>
<feature type="compositionally biased region" description="Low complexity" evidence="6">
    <location>
        <begin position="947"/>
        <end position="964"/>
    </location>
</feature>
<feature type="region of interest" description="Disordered" evidence="6">
    <location>
        <begin position="1"/>
        <end position="49"/>
    </location>
</feature>
<feature type="compositionally biased region" description="Low complexity" evidence="6">
    <location>
        <begin position="249"/>
        <end position="264"/>
    </location>
</feature>
<reference evidence="8 9" key="1">
    <citation type="submission" date="2024-01" db="EMBL/GenBank/DDBJ databases">
        <authorList>
            <person name="Allen C."/>
            <person name="Tagirdzhanova G."/>
        </authorList>
    </citation>
    <scope>NUCLEOTIDE SEQUENCE [LARGE SCALE GENOMIC DNA]</scope>
</reference>
<keyword evidence="9" id="KW-1185">Reference proteome</keyword>
<feature type="compositionally biased region" description="Low complexity" evidence="6">
    <location>
        <begin position="1"/>
        <end position="26"/>
    </location>
</feature>
<dbReference type="Pfam" id="PF04082">
    <property type="entry name" value="Fungal_trans"/>
    <property type="match status" value="1"/>
</dbReference>
<dbReference type="CDD" id="cd12148">
    <property type="entry name" value="fungal_TF_MHR"/>
    <property type="match status" value="1"/>
</dbReference>
<dbReference type="PANTHER" id="PTHR47338:SF28">
    <property type="entry name" value="C6 TRANSCRIPTION FACTOR"/>
    <property type="match status" value="1"/>
</dbReference>
<dbReference type="InterPro" id="IPR001138">
    <property type="entry name" value="Zn2Cys6_DnaBD"/>
</dbReference>
<feature type="region of interest" description="Disordered" evidence="6">
    <location>
        <begin position="144"/>
        <end position="174"/>
    </location>
</feature>